<name>A0A9D5B946_PEA</name>
<dbReference type="AlphaFoldDB" id="A0A9D5B946"/>
<feature type="region of interest" description="Disordered" evidence="1">
    <location>
        <begin position="77"/>
        <end position="108"/>
    </location>
</feature>
<evidence type="ECO:0000256" key="1">
    <source>
        <dbReference type="SAM" id="MobiDB-lite"/>
    </source>
</evidence>
<comment type="caution">
    <text evidence="2">The sequence shown here is derived from an EMBL/GenBank/DDBJ whole genome shotgun (WGS) entry which is preliminary data.</text>
</comment>
<reference evidence="2 3" key="1">
    <citation type="journal article" date="2022" name="Nat. Genet.">
        <title>Improved pea reference genome and pan-genome highlight genomic features and evolutionary characteristics.</title>
        <authorList>
            <person name="Yang T."/>
            <person name="Liu R."/>
            <person name="Luo Y."/>
            <person name="Hu S."/>
            <person name="Wang D."/>
            <person name="Wang C."/>
            <person name="Pandey M.K."/>
            <person name="Ge S."/>
            <person name="Xu Q."/>
            <person name="Li N."/>
            <person name="Li G."/>
            <person name="Huang Y."/>
            <person name="Saxena R.K."/>
            <person name="Ji Y."/>
            <person name="Li M."/>
            <person name="Yan X."/>
            <person name="He Y."/>
            <person name="Liu Y."/>
            <person name="Wang X."/>
            <person name="Xiang C."/>
            <person name="Varshney R.K."/>
            <person name="Ding H."/>
            <person name="Gao S."/>
            <person name="Zong X."/>
        </authorList>
    </citation>
    <scope>NUCLEOTIDE SEQUENCE [LARGE SCALE GENOMIC DNA]</scope>
    <source>
        <strain evidence="2 3">cv. Zhongwan 6</strain>
    </source>
</reference>
<accession>A0A9D5B946</accession>
<organism evidence="2 3">
    <name type="scientific">Pisum sativum</name>
    <name type="common">Garden pea</name>
    <name type="synonym">Lathyrus oleraceus</name>
    <dbReference type="NCBI Taxonomy" id="3888"/>
    <lineage>
        <taxon>Eukaryota</taxon>
        <taxon>Viridiplantae</taxon>
        <taxon>Streptophyta</taxon>
        <taxon>Embryophyta</taxon>
        <taxon>Tracheophyta</taxon>
        <taxon>Spermatophyta</taxon>
        <taxon>Magnoliopsida</taxon>
        <taxon>eudicotyledons</taxon>
        <taxon>Gunneridae</taxon>
        <taxon>Pentapetalae</taxon>
        <taxon>rosids</taxon>
        <taxon>fabids</taxon>
        <taxon>Fabales</taxon>
        <taxon>Fabaceae</taxon>
        <taxon>Papilionoideae</taxon>
        <taxon>50 kb inversion clade</taxon>
        <taxon>NPAAA clade</taxon>
        <taxon>Hologalegina</taxon>
        <taxon>IRL clade</taxon>
        <taxon>Fabeae</taxon>
        <taxon>Lathyrus</taxon>
    </lineage>
</organism>
<feature type="compositionally biased region" description="Acidic residues" evidence="1">
    <location>
        <begin position="86"/>
        <end position="108"/>
    </location>
</feature>
<proteinExistence type="predicted"/>
<sequence>MLRGREFSFNRDAINFCPGNPLTLEEGALCECGKRLTRGNWNIELVKDVLVMTIMELHMNHRLPSLEAFQQHANWPKGKPFHLEGGADEDEESEEEESGDEEDMSDKN</sequence>
<dbReference type="Proteomes" id="UP001058974">
    <property type="component" value="Chromosome 2"/>
</dbReference>
<protein>
    <submittedName>
        <fullName evidence="2">Uncharacterized protein</fullName>
    </submittedName>
</protein>
<evidence type="ECO:0000313" key="2">
    <source>
        <dbReference type="EMBL" id="KAI5433674.1"/>
    </source>
</evidence>
<gene>
    <name evidence="2" type="ORF">KIW84_020805</name>
</gene>
<evidence type="ECO:0000313" key="3">
    <source>
        <dbReference type="Proteomes" id="UP001058974"/>
    </source>
</evidence>
<dbReference type="Gramene" id="Psat02G0080500-T1">
    <property type="protein sequence ID" value="KAI5433674.1"/>
    <property type="gene ID" value="KIW84_020805"/>
</dbReference>
<dbReference type="EMBL" id="JAMSHJ010000002">
    <property type="protein sequence ID" value="KAI5433674.1"/>
    <property type="molecule type" value="Genomic_DNA"/>
</dbReference>
<keyword evidence="3" id="KW-1185">Reference proteome</keyword>